<dbReference type="Gene3D" id="4.10.400.10">
    <property type="entry name" value="Low-density Lipoprotein Receptor"/>
    <property type="match status" value="1"/>
</dbReference>
<dbReference type="AlphaFoldDB" id="A0A813WL59"/>
<feature type="signal peptide" evidence="9">
    <location>
        <begin position="1"/>
        <end position="22"/>
    </location>
</feature>
<evidence type="ECO:0000256" key="9">
    <source>
        <dbReference type="SAM" id="SignalP"/>
    </source>
</evidence>
<evidence type="ECO:0000259" key="10">
    <source>
        <dbReference type="PROSITE" id="PS50222"/>
    </source>
</evidence>
<dbReference type="GO" id="GO:0005509">
    <property type="term" value="F:calcium ion binding"/>
    <property type="evidence" value="ECO:0007669"/>
    <property type="project" value="InterPro"/>
</dbReference>
<keyword evidence="8" id="KW-1133">Transmembrane helix</keyword>
<feature type="domain" description="MRH" evidence="11">
    <location>
        <begin position="539"/>
        <end position="640"/>
    </location>
</feature>
<dbReference type="PROSITE" id="PS50222">
    <property type="entry name" value="EF_HAND_2"/>
    <property type="match status" value="1"/>
</dbReference>
<keyword evidence="13" id="KW-1185">Reference proteome</keyword>
<evidence type="ECO:0000256" key="8">
    <source>
        <dbReference type="SAM" id="Phobius"/>
    </source>
</evidence>
<dbReference type="InterPro" id="IPR039794">
    <property type="entry name" value="Gtb1-like"/>
</dbReference>
<evidence type="ECO:0000256" key="4">
    <source>
        <dbReference type="ARBA" id="ARBA00023157"/>
    </source>
</evidence>
<dbReference type="Gene3D" id="2.70.130.10">
    <property type="entry name" value="Mannose-6-phosphate receptor binding domain"/>
    <property type="match status" value="1"/>
</dbReference>
<dbReference type="PANTHER" id="PTHR12630">
    <property type="entry name" value="N-LINKED OLIGOSACCHARIDE PROCESSING"/>
    <property type="match status" value="1"/>
</dbReference>
<evidence type="ECO:0000256" key="5">
    <source>
        <dbReference type="PROSITE-ProRule" id="PRU00124"/>
    </source>
</evidence>
<dbReference type="GO" id="GO:0006491">
    <property type="term" value="P:N-glycan processing"/>
    <property type="evidence" value="ECO:0007669"/>
    <property type="project" value="TreeGrafter"/>
</dbReference>
<protein>
    <recommendedName>
        <fullName evidence="1">Glucosidase 2 subunit beta</fullName>
    </recommendedName>
</protein>
<comment type="caution">
    <text evidence="12">The sequence shown here is derived from an EMBL/GenBank/DDBJ whole genome shotgun (WGS) entry which is preliminary data.</text>
</comment>
<evidence type="ECO:0000256" key="2">
    <source>
        <dbReference type="ARBA" id="ARBA00022729"/>
    </source>
</evidence>
<feature type="coiled-coil region" evidence="6">
    <location>
        <begin position="273"/>
        <end position="317"/>
    </location>
</feature>
<accession>A0A813WL59</accession>
<evidence type="ECO:0000313" key="12">
    <source>
        <dbReference type="EMBL" id="CAF0852308.1"/>
    </source>
</evidence>
<dbReference type="InterPro" id="IPR002172">
    <property type="entry name" value="LDrepeatLR_classA_rpt"/>
</dbReference>
<dbReference type="InterPro" id="IPR028146">
    <property type="entry name" value="PRKCSH_N"/>
</dbReference>
<evidence type="ECO:0000256" key="6">
    <source>
        <dbReference type="SAM" id="Coils"/>
    </source>
</evidence>
<dbReference type="Proteomes" id="UP000663870">
    <property type="component" value="Unassembled WGS sequence"/>
</dbReference>
<proteinExistence type="predicted"/>
<dbReference type="SUPFAM" id="SSF47473">
    <property type="entry name" value="EF-hand"/>
    <property type="match status" value="1"/>
</dbReference>
<dbReference type="PROSITE" id="PS51914">
    <property type="entry name" value="MRH"/>
    <property type="match status" value="1"/>
</dbReference>
<dbReference type="PANTHER" id="PTHR12630:SF1">
    <property type="entry name" value="GLUCOSIDASE 2 SUBUNIT BETA"/>
    <property type="match status" value="1"/>
</dbReference>
<sequence length="654" mass="75163">MMFLFYVNLATILCFFTSISNGNIQQTVLRGVQTSLLSMYIPSKPFTCLDGSLTIPFEFVNDDYCDCQDGSDEPGTSACPNGQFFCENKGYFGTLIPSHFVGDGVCDCCDGSDEYETIIVCNNTCFASHSSSHSLILNLTNNLIFYQTIFNPVFSNKNKKTEKLKNSKHQSSKVIYNATKTYSQHGLLIDKYLDKTINDENYTNDYLFSKKYSIQFLCIFCFINLIELILPFLFSELAQKFQASRDAQRALHAAGVEKKKQILASTTTNKFGRQFSQKHLDELEQDLKILEKELKEKEELKRQVEILENAAKEKHKKLCEEKRTMQDVSLRNNQMHEMFADLDTNGDSLISIDELQKHTELDTNQQNEFTIEEVRSILGSDSVNLNEFNTTIFDQISNSYRQLPEPTRPTPEPTPLPEPSIDSMTTQSPSLETFIDEEDLTTHTRSSYKYEDEDDYEEDHHRESKTLATSIEHEKHIHDSVAPEYDDETKKLMEIAEEARNRYHEIGEKFLSIKHQIEDLKKQSTVDAGPHDEYSPIIDQCFDYEEREYTYRICMFKTAKQISKGGGSEVIIGYWDSWCGPKDNKYLKMKYSNGATCWNGPPRSLIVTLQCGIEQKLTDVREPSRCEYTIIFETPLACDENIATTSLHSDHVEF</sequence>
<dbReference type="GO" id="GO:0017177">
    <property type="term" value="C:glucosidase II complex"/>
    <property type="evidence" value="ECO:0007669"/>
    <property type="project" value="TreeGrafter"/>
</dbReference>
<dbReference type="InterPro" id="IPR002048">
    <property type="entry name" value="EF_hand_dom"/>
</dbReference>
<dbReference type="Pfam" id="PF12999">
    <property type="entry name" value="PRKCSH-like"/>
    <property type="match status" value="1"/>
</dbReference>
<comment type="caution">
    <text evidence="5">Lacks conserved residue(s) required for the propagation of feature annotation.</text>
</comment>
<feature type="compositionally biased region" description="Pro residues" evidence="7">
    <location>
        <begin position="406"/>
        <end position="418"/>
    </location>
</feature>
<dbReference type="SUPFAM" id="SSF50911">
    <property type="entry name" value="Mannose 6-phosphate receptor domain"/>
    <property type="match status" value="1"/>
</dbReference>
<dbReference type="InterPro" id="IPR036055">
    <property type="entry name" value="LDL_receptor-like_sf"/>
</dbReference>
<dbReference type="CDD" id="cd00112">
    <property type="entry name" value="LDLa"/>
    <property type="match status" value="1"/>
</dbReference>
<dbReference type="InterPro" id="IPR009011">
    <property type="entry name" value="Man6P_isomerase_rcpt-bd_dom_sf"/>
</dbReference>
<organism evidence="12 13">
    <name type="scientific">Rotaria sordida</name>
    <dbReference type="NCBI Taxonomy" id="392033"/>
    <lineage>
        <taxon>Eukaryota</taxon>
        <taxon>Metazoa</taxon>
        <taxon>Spiralia</taxon>
        <taxon>Gnathifera</taxon>
        <taxon>Rotifera</taxon>
        <taxon>Eurotatoria</taxon>
        <taxon>Bdelloidea</taxon>
        <taxon>Philodinida</taxon>
        <taxon>Philodinidae</taxon>
        <taxon>Rotaria</taxon>
    </lineage>
</organism>
<dbReference type="InterPro" id="IPR011992">
    <property type="entry name" value="EF-hand-dom_pair"/>
</dbReference>
<dbReference type="SUPFAM" id="SSF57424">
    <property type="entry name" value="LDL receptor-like module"/>
    <property type="match status" value="2"/>
</dbReference>
<keyword evidence="6" id="KW-0175">Coiled coil</keyword>
<dbReference type="Pfam" id="PF13015">
    <property type="entry name" value="PRKCSH_1"/>
    <property type="match status" value="1"/>
</dbReference>
<dbReference type="PROSITE" id="PS50068">
    <property type="entry name" value="LDLRA_2"/>
    <property type="match status" value="1"/>
</dbReference>
<evidence type="ECO:0000256" key="3">
    <source>
        <dbReference type="ARBA" id="ARBA00022824"/>
    </source>
</evidence>
<feature type="region of interest" description="Disordered" evidence="7">
    <location>
        <begin position="401"/>
        <end position="426"/>
    </location>
</feature>
<feature type="transmembrane region" description="Helical" evidence="8">
    <location>
        <begin position="212"/>
        <end position="234"/>
    </location>
</feature>
<gene>
    <name evidence="12" type="ORF">JXQ802_LOCUS6754</name>
</gene>
<keyword evidence="2 9" id="KW-0732">Signal</keyword>
<keyword evidence="8" id="KW-0812">Transmembrane</keyword>
<feature type="region of interest" description="Disordered" evidence="7">
    <location>
        <begin position="442"/>
        <end position="462"/>
    </location>
</feature>
<dbReference type="EMBL" id="CAJNOL010000108">
    <property type="protein sequence ID" value="CAF0852308.1"/>
    <property type="molecule type" value="Genomic_DNA"/>
</dbReference>
<dbReference type="InterPro" id="IPR044865">
    <property type="entry name" value="MRH_dom"/>
</dbReference>
<reference evidence="12" key="1">
    <citation type="submission" date="2021-02" db="EMBL/GenBank/DDBJ databases">
        <authorList>
            <person name="Nowell W R."/>
        </authorList>
    </citation>
    <scope>NUCLEOTIDE SEQUENCE</scope>
</reference>
<feature type="chain" id="PRO_5032743832" description="Glucosidase 2 subunit beta" evidence="9">
    <location>
        <begin position="23"/>
        <end position="654"/>
    </location>
</feature>
<evidence type="ECO:0000313" key="13">
    <source>
        <dbReference type="Proteomes" id="UP000663870"/>
    </source>
</evidence>
<keyword evidence="4" id="KW-1015">Disulfide bond</keyword>
<name>A0A813WL59_9BILA</name>
<evidence type="ECO:0000256" key="7">
    <source>
        <dbReference type="SAM" id="MobiDB-lite"/>
    </source>
</evidence>
<evidence type="ECO:0000259" key="11">
    <source>
        <dbReference type="PROSITE" id="PS51914"/>
    </source>
</evidence>
<keyword evidence="3" id="KW-0256">Endoplasmic reticulum</keyword>
<feature type="domain" description="EF-hand" evidence="10">
    <location>
        <begin position="330"/>
        <end position="365"/>
    </location>
</feature>
<evidence type="ECO:0000256" key="1">
    <source>
        <dbReference type="ARBA" id="ARBA00022387"/>
    </source>
</evidence>
<dbReference type="InterPro" id="IPR036607">
    <property type="entry name" value="PRKCSH"/>
</dbReference>
<keyword evidence="8" id="KW-0472">Membrane</keyword>